<dbReference type="AlphaFoldDB" id="A0A022RHX1"/>
<feature type="region of interest" description="Disordered" evidence="1">
    <location>
        <begin position="134"/>
        <end position="163"/>
    </location>
</feature>
<evidence type="ECO:0000313" key="3">
    <source>
        <dbReference type="Proteomes" id="UP000030748"/>
    </source>
</evidence>
<accession>A0A022RHX1</accession>
<feature type="compositionally biased region" description="Basic and acidic residues" evidence="1">
    <location>
        <begin position="12"/>
        <end position="22"/>
    </location>
</feature>
<evidence type="ECO:0008006" key="4">
    <source>
        <dbReference type="Google" id="ProtNLM"/>
    </source>
</evidence>
<keyword evidence="3" id="KW-1185">Reference proteome</keyword>
<feature type="compositionally biased region" description="Polar residues" evidence="1">
    <location>
        <begin position="350"/>
        <end position="362"/>
    </location>
</feature>
<dbReference type="Proteomes" id="UP000030748">
    <property type="component" value="Unassembled WGS sequence"/>
</dbReference>
<dbReference type="STRING" id="4155.A0A022RHX1"/>
<name>A0A022RHX1_ERYGU</name>
<feature type="compositionally biased region" description="Low complexity" evidence="1">
    <location>
        <begin position="334"/>
        <end position="349"/>
    </location>
</feature>
<proteinExistence type="predicted"/>
<sequence length="373" mass="40440">MLDLNIDAGFSAEEKTDRKEEAENTADADSFTSTTTTTTSATKNGADELDSDSRAPGDFVSTLNFSILGEDVVEIDRDVVNDNTRSELQLFPVGDLYSSPVADKARYWLNLSAATEVSAAGGVELGVLTAVQLPSPNNQVQPPAAAKKGRRGPRSRSSQYRGIKNLTKEEFVQTLRRQSSGFARGNSKYRGVTVHKYGQWEAQMGQILQHKVYDKATIMNNPRQPFANVMPSNYKTEITTTSTDGGSSGNLDLSLGISFSSDNPLTNYTTKNLHSPYASNESPDAKRIKVIQPSSSHGLRMTAMCASMGEATYSAFSPNNKERAVPHFSYNATSSRFSSTTTTTTTTTSPYANSLTSSTSTPQFADTSLHRLL</sequence>
<evidence type="ECO:0000313" key="2">
    <source>
        <dbReference type="EMBL" id="EYU39801.1"/>
    </source>
</evidence>
<protein>
    <recommendedName>
        <fullName evidence="4">AP2/ERF domain-containing protein</fullName>
    </recommendedName>
</protein>
<feature type="compositionally biased region" description="Low complexity" evidence="1">
    <location>
        <begin position="25"/>
        <end position="42"/>
    </location>
</feature>
<dbReference type="PANTHER" id="PTHR32467">
    <property type="entry name" value="AP2-LIKE ETHYLENE-RESPONSIVE TRANSCRIPTION FACTOR"/>
    <property type="match status" value="1"/>
</dbReference>
<dbReference type="EMBL" id="KI630443">
    <property type="protein sequence ID" value="EYU39801.1"/>
    <property type="molecule type" value="Genomic_DNA"/>
</dbReference>
<evidence type="ECO:0000256" key="1">
    <source>
        <dbReference type="SAM" id="MobiDB-lite"/>
    </source>
</evidence>
<reference evidence="2 3" key="1">
    <citation type="journal article" date="2013" name="Proc. Natl. Acad. Sci. U.S.A.">
        <title>Fine-scale variation in meiotic recombination in Mimulus inferred from population shotgun sequencing.</title>
        <authorList>
            <person name="Hellsten U."/>
            <person name="Wright K.M."/>
            <person name="Jenkins J."/>
            <person name="Shu S."/>
            <person name="Yuan Y."/>
            <person name="Wessler S.R."/>
            <person name="Schmutz J."/>
            <person name="Willis J.H."/>
            <person name="Rokhsar D.S."/>
        </authorList>
    </citation>
    <scope>NUCLEOTIDE SEQUENCE [LARGE SCALE GENOMIC DNA]</scope>
    <source>
        <strain evidence="3">cv. DUN x IM62</strain>
    </source>
</reference>
<organism evidence="2 3">
    <name type="scientific">Erythranthe guttata</name>
    <name type="common">Yellow monkey flower</name>
    <name type="synonym">Mimulus guttatus</name>
    <dbReference type="NCBI Taxonomy" id="4155"/>
    <lineage>
        <taxon>Eukaryota</taxon>
        <taxon>Viridiplantae</taxon>
        <taxon>Streptophyta</taxon>
        <taxon>Embryophyta</taxon>
        <taxon>Tracheophyta</taxon>
        <taxon>Spermatophyta</taxon>
        <taxon>Magnoliopsida</taxon>
        <taxon>eudicotyledons</taxon>
        <taxon>Gunneridae</taxon>
        <taxon>Pentapetalae</taxon>
        <taxon>asterids</taxon>
        <taxon>lamiids</taxon>
        <taxon>Lamiales</taxon>
        <taxon>Phrymaceae</taxon>
        <taxon>Erythranthe</taxon>
    </lineage>
</organism>
<feature type="region of interest" description="Disordered" evidence="1">
    <location>
        <begin position="334"/>
        <end position="362"/>
    </location>
</feature>
<gene>
    <name evidence="2" type="ORF">MIMGU_mgv1a008461mg</name>
</gene>
<dbReference type="PANTHER" id="PTHR32467:SF118">
    <property type="entry name" value="ETHYLENE-RESPONSIVE TRANSCRIPTION FACTOR RAP2-7"/>
    <property type="match status" value="1"/>
</dbReference>
<feature type="region of interest" description="Disordered" evidence="1">
    <location>
        <begin position="1"/>
        <end position="55"/>
    </location>
</feature>